<comment type="caution">
    <text evidence="2">The sequence shown here is derived from an EMBL/GenBank/DDBJ whole genome shotgun (WGS) entry which is preliminary data.</text>
</comment>
<gene>
    <name evidence="2" type="ORF">POM88_027524</name>
</gene>
<evidence type="ECO:0000259" key="1">
    <source>
        <dbReference type="Pfam" id="PF08646"/>
    </source>
</evidence>
<sequence>MINPDPSPDMPSDPDDHVILMTSCVNVTFWDALAKSFSQQLQLQPAQEPVIIIITCCKVGSWNDQVDLSNAAATTFYLNHQHHSVAEMRKMLANPNFYKHNQSAKTKKKVQWLTIGEIKKLQKDSTESEVITHANILYVDDKGKWYYHICTGCKEQIQSIRGDFICSKCNRRIPQPEKKFRISILGSDESGCIEIHLEDREVRTLLGTRAEALYKEQMGDQTFPKILNNLEKTDITVKLYVKDGNIMNKDSVYYANNICKGFYIPEVEEDEPSTSTQQTTTQVIFFSKQDASNQLLTTISTPVSHIHISFCTAIPDFIPHYWHVGAQFLITQNAGSKLRNTTYQEDTRVAEDNEGQIFQLLLMLFFSMLTMDVKCNAYMRTFKANLKLERPYICVLYPVFQLLA</sequence>
<evidence type="ECO:0000313" key="2">
    <source>
        <dbReference type="EMBL" id="KAK1380780.1"/>
    </source>
</evidence>
<dbReference type="Gene3D" id="2.40.50.140">
    <property type="entry name" value="Nucleic acid-binding proteins"/>
    <property type="match status" value="2"/>
</dbReference>
<dbReference type="PANTHER" id="PTHR47165">
    <property type="entry name" value="OS03G0429900 PROTEIN"/>
    <property type="match status" value="1"/>
</dbReference>
<dbReference type="Pfam" id="PF08646">
    <property type="entry name" value="Rep_fac-A_C"/>
    <property type="match status" value="1"/>
</dbReference>
<dbReference type="PANTHER" id="PTHR47165:SF4">
    <property type="entry name" value="OS03G0429900 PROTEIN"/>
    <property type="match status" value="1"/>
</dbReference>
<dbReference type="EMBL" id="JAUIZM010000006">
    <property type="protein sequence ID" value="KAK1380780.1"/>
    <property type="molecule type" value="Genomic_DNA"/>
</dbReference>
<dbReference type="AlphaFoldDB" id="A0AAD8I8K9"/>
<reference evidence="2" key="2">
    <citation type="submission" date="2023-05" db="EMBL/GenBank/DDBJ databases">
        <authorList>
            <person name="Schelkunov M.I."/>
        </authorList>
    </citation>
    <scope>NUCLEOTIDE SEQUENCE</scope>
    <source>
        <strain evidence="2">Hsosn_3</strain>
        <tissue evidence="2">Leaf</tissue>
    </source>
</reference>
<dbReference type="SUPFAM" id="SSF50249">
    <property type="entry name" value="Nucleic acid-binding proteins"/>
    <property type="match status" value="2"/>
</dbReference>
<name>A0AAD8I8K9_9APIA</name>
<protein>
    <recommendedName>
        <fullName evidence="1">Replication factor A C-terminal domain-containing protein</fullName>
    </recommendedName>
</protein>
<organism evidence="2 3">
    <name type="scientific">Heracleum sosnowskyi</name>
    <dbReference type="NCBI Taxonomy" id="360622"/>
    <lineage>
        <taxon>Eukaryota</taxon>
        <taxon>Viridiplantae</taxon>
        <taxon>Streptophyta</taxon>
        <taxon>Embryophyta</taxon>
        <taxon>Tracheophyta</taxon>
        <taxon>Spermatophyta</taxon>
        <taxon>Magnoliopsida</taxon>
        <taxon>eudicotyledons</taxon>
        <taxon>Gunneridae</taxon>
        <taxon>Pentapetalae</taxon>
        <taxon>asterids</taxon>
        <taxon>campanulids</taxon>
        <taxon>Apiales</taxon>
        <taxon>Apiaceae</taxon>
        <taxon>Apioideae</taxon>
        <taxon>apioid superclade</taxon>
        <taxon>Tordylieae</taxon>
        <taxon>Tordyliinae</taxon>
        <taxon>Heracleum</taxon>
    </lineage>
</organism>
<keyword evidence="3" id="KW-1185">Reference proteome</keyword>
<feature type="domain" description="Replication factor A C-terminal" evidence="1">
    <location>
        <begin position="132"/>
        <end position="252"/>
    </location>
</feature>
<evidence type="ECO:0000313" key="3">
    <source>
        <dbReference type="Proteomes" id="UP001237642"/>
    </source>
</evidence>
<accession>A0AAD8I8K9</accession>
<dbReference type="InterPro" id="IPR012340">
    <property type="entry name" value="NA-bd_OB-fold"/>
</dbReference>
<dbReference type="InterPro" id="IPR013955">
    <property type="entry name" value="Rep_factor-A_C"/>
</dbReference>
<proteinExistence type="predicted"/>
<dbReference type="Proteomes" id="UP001237642">
    <property type="component" value="Unassembled WGS sequence"/>
</dbReference>
<reference evidence="2" key="1">
    <citation type="submission" date="2023-02" db="EMBL/GenBank/DDBJ databases">
        <title>Genome of toxic invasive species Heracleum sosnowskyi carries increased number of genes despite the absence of recent whole-genome duplications.</title>
        <authorList>
            <person name="Schelkunov M."/>
            <person name="Shtratnikova V."/>
            <person name="Makarenko M."/>
            <person name="Klepikova A."/>
            <person name="Omelchenko D."/>
            <person name="Novikova G."/>
            <person name="Obukhova E."/>
            <person name="Bogdanov V."/>
            <person name="Penin A."/>
            <person name="Logacheva M."/>
        </authorList>
    </citation>
    <scope>NUCLEOTIDE SEQUENCE</scope>
    <source>
        <strain evidence="2">Hsosn_3</strain>
        <tissue evidence="2">Leaf</tissue>
    </source>
</reference>